<dbReference type="InterPro" id="IPR036291">
    <property type="entry name" value="NAD(P)-bd_dom_sf"/>
</dbReference>
<dbReference type="Gene3D" id="3.90.25.10">
    <property type="entry name" value="UDP-galactose 4-epimerase, domain 1"/>
    <property type="match status" value="1"/>
</dbReference>
<dbReference type="Pfam" id="PF01370">
    <property type="entry name" value="Epimerase"/>
    <property type="match status" value="1"/>
</dbReference>
<dbReference type="EMBL" id="MFJZ01000058">
    <property type="protein sequence ID" value="OGG29121.1"/>
    <property type="molecule type" value="Genomic_DNA"/>
</dbReference>
<sequence length="328" mass="36876">MSHPFREAHVLITGGLGFIGSNLAIALVKKGAIVTIVDNLTPNQGGNLFNINPIKKSVTVDHNDIRNVSAMTKLVKGKQYIFHLARQTDHVLSQRDPFLDIDVNIRGTTIILEACKKNNQQVKFIYTGTRGQYGKAVKLPVSEDAPTNPKGIYEITNLAAEKIVRVYHDIHGIRSVMLRLTNIYGPRSQMKHDRFGVVNWFVRLALDGTPISVFGDGQLKRDFLYIDDTIDAMLGVAACNECYGEILNIGKEKPETFLHLAKTIVQLSEQGSYMMTPFTKERAIQEPGHFASDITKIHRLTGWSPTTTLITGLTKTLTYYKKYKKHYW</sequence>
<protein>
    <submittedName>
        <fullName evidence="3">NAD-dependent dehydratase</fullName>
    </submittedName>
</protein>
<comment type="caution">
    <text evidence="3">The sequence shown here is derived from an EMBL/GenBank/DDBJ whole genome shotgun (WGS) entry which is preliminary data.</text>
</comment>
<feature type="domain" description="NAD-dependent epimerase/dehydratase" evidence="2">
    <location>
        <begin position="10"/>
        <end position="250"/>
    </location>
</feature>
<evidence type="ECO:0000313" key="4">
    <source>
        <dbReference type="Proteomes" id="UP000176409"/>
    </source>
</evidence>
<reference evidence="3 4" key="1">
    <citation type="journal article" date="2016" name="Nat. Commun.">
        <title>Thousands of microbial genomes shed light on interconnected biogeochemical processes in an aquifer system.</title>
        <authorList>
            <person name="Anantharaman K."/>
            <person name="Brown C.T."/>
            <person name="Hug L.A."/>
            <person name="Sharon I."/>
            <person name="Castelle C.J."/>
            <person name="Probst A.J."/>
            <person name="Thomas B.C."/>
            <person name="Singh A."/>
            <person name="Wilkins M.J."/>
            <person name="Karaoz U."/>
            <person name="Brodie E.L."/>
            <person name="Williams K.H."/>
            <person name="Hubbard S.S."/>
            <person name="Banfield J.F."/>
        </authorList>
    </citation>
    <scope>NUCLEOTIDE SEQUENCE [LARGE SCALE GENOMIC DNA]</scope>
</reference>
<evidence type="ECO:0000313" key="3">
    <source>
        <dbReference type="EMBL" id="OGG29121.1"/>
    </source>
</evidence>
<evidence type="ECO:0000259" key="2">
    <source>
        <dbReference type="Pfam" id="PF01370"/>
    </source>
</evidence>
<name>A0A1F6AWQ7_9BACT</name>
<gene>
    <name evidence="3" type="ORF">A2973_00785</name>
</gene>
<evidence type="ECO:0000256" key="1">
    <source>
        <dbReference type="ARBA" id="ARBA00007637"/>
    </source>
</evidence>
<dbReference type="PANTHER" id="PTHR43000">
    <property type="entry name" value="DTDP-D-GLUCOSE 4,6-DEHYDRATASE-RELATED"/>
    <property type="match status" value="1"/>
</dbReference>
<comment type="similarity">
    <text evidence="1">Belongs to the NAD(P)-dependent epimerase/dehydratase family.</text>
</comment>
<proteinExistence type="inferred from homology"/>
<dbReference type="AlphaFoldDB" id="A0A1F6AWQ7"/>
<dbReference type="Proteomes" id="UP000176409">
    <property type="component" value="Unassembled WGS sequence"/>
</dbReference>
<dbReference type="Gene3D" id="3.40.50.720">
    <property type="entry name" value="NAD(P)-binding Rossmann-like Domain"/>
    <property type="match status" value="1"/>
</dbReference>
<dbReference type="SUPFAM" id="SSF51735">
    <property type="entry name" value="NAD(P)-binding Rossmann-fold domains"/>
    <property type="match status" value="1"/>
</dbReference>
<organism evidence="3 4">
    <name type="scientific">Candidatus Gottesmanbacteria bacterium RIFCSPLOWO2_01_FULL_49_10</name>
    <dbReference type="NCBI Taxonomy" id="1798396"/>
    <lineage>
        <taxon>Bacteria</taxon>
        <taxon>Candidatus Gottesmaniibacteriota</taxon>
    </lineage>
</organism>
<dbReference type="STRING" id="1798396.A2973_00785"/>
<accession>A0A1F6AWQ7</accession>
<dbReference type="InterPro" id="IPR001509">
    <property type="entry name" value="Epimerase_deHydtase"/>
</dbReference>